<sequence>METAMILSEDQKITLKKLKALIGNEKVALRMLQGPDALRARLEVFSYFESTLN</sequence>
<accession>A0AAV1T6A7</accession>
<dbReference type="Proteomes" id="UP001162060">
    <property type="component" value="Unassembled WGS sequence"/>
</dbReference>
<comment type="caution">
    <text evidence="1">The sequence shown here is derived from an EMBL/GenBank/DDBJ whole genome shotgun (WGS) entry which is preliminary data.</text>
</comment>
<name>A0AAV1T6A7_9STRA</name>
<evidence type="ECO:0000313" key="1">
    <source>
        <dbReference type="EMBL" id="CAK7899010.1"/>
    </source>
</evidence>
<gene>
    <name evidence="1" type="ORF">PM001_LOCUS1783</name>
</gene>
<proteinExistence type="predicted"/>
<organism evidence="1 2">
    <name type="scientific">Peronospora matthiolae</name>
    <dbReference type="NCBI Taxonomy" id="2874970"/>
    <lineage>
        <taxon>Eukaryota</taxon>
        <taxon>Sar</taxon>
        <taxon>Stramenopiles</taxon>
        <taxon>Oomycota</taxon>
        <taxon>Peronosporomycetes</taxon>
        <taxon>Peronosporales</taxon>
        <taxon>Peronosporaceae</taxon>
        <taxon>Peronospora</taxon>
    </lineage>
</organism>
<evidence type="ECO:0000313" key="2">
    <source>
        <dbReference type="Proteomes" id="UP001162060"/>
    </source>
</evidence>
<reference evidence="1" key="1">
    <citation type="submission" date="2024-01" db="EMBL/GenBank/DDBJ databases">
        <authorList>
            <person name="Webb A."/>
        </authorList>
    </citation>
    <scope>NUCLEOTIDE SEQUENCE</scope>
    <source>
        <strain evidence="1">Pm1</strain>
    </source>
</reference>
<dbReference type="EMBL" id="CAKLBY020000016">
    <property type="protein sequence ID" value="CAK7899010.1"/>
    <property type="molecule type" value="Genomic_DNA"/>
</dbReference>
<dbReference type="AlphaFoldDB" id="A0AAV1T6A7"/>
<protein>
    <submittedName>
        <fullName evidence="1">Uncharacterized protein</fullName>
    </submittedName>
</protein>